<evidence type="ECO:0000256" key="1">
    <source>
        <dbReference type="SAM" id="MobiDB-lite"/>
    </source>
</evidence>
<dbReference type="EMBL" id="MCFF01000009">
    <property type="protein sequence ID" value="ORZ23914.1"/>
    <property type="molecule type" value="Genomic_DNA"/>
</dbReference>
<feature type="domain" description="C2H2-type" evidence="2">
    <location>
        <begin position="17"/>
        <end position="38"/>
    </location>
</feature>
<dbReference type="SMART" id="SM00355">
    <property type="entry name" value="ZnF_C2H2"/>
    <property type="match status" value="2"/>
</dbReference>
<sequence length="95" mass="10688">MSQNSGESMENATAHGCPDCERSFPTPVQAKYHWNDHHKQECAITLSEGTVIELRRLDNYDNHFQCPVCESGFSTKSAVFKHLSTTPRYSEPAKA</sequence>
<gene>
    <name evidence="3" type="ORF">BCR41DRAFT_394227</name>
</gene>
<accession>A0A1Y2GWW4</accession>
<feature type="compositionally biased region" description="Polar residues" evidence="1">
    <location>
        <begin position="1"/>
        <end position="11"/>
    </location>
</feature>
<dbReference type="GeneID" id="33570469"/>
<dbReference type="PROSITE" id="PS00028">
    <property type="entry name" value="ZINC_FINGER_C2H2_1"/>
    <property type="match status" value="1"/>
</dbReference>
<proteinExistence type="predicted"/>
<reference evidence="3 4" key="1">
    <citation type="submission" date="2016-07" db="EMBL/GenBank/DDBJ databases">
        <title>Pervasive Adenine N6-methylation of Active Genes in Fungi.</title>
        <authorList>
            <consortium name="DOE Joint Genome Institute"/>
            <person name="Mondo S.J."/>
            <person name="Dannebaum R.O."/>
            <person name="Kuo R.C."/>
            <person name="Labutti K."/>
            <person name="Haridas S."/>
            <person name="Kuo A."/>
            <person name="Salamov A."/>
            <person name="Ahrendt S.R."/>
            <person name="Lipzen A."/>
            <person name="Sullivan W."/>
            <person name="Andreopoulos W.B."/>
            <person name="Clum A."/>
            <person name="Lindquist E."/>
            <person name="Daum C."/>
            <person name="Ramamoorthy G.K."/>
            <person name="Gryganskyi A."/>
            <person name="Culley D."/>
            <person name="Magnuson J.K."/>
            <person name="James T.Y."/>
            <person name="O'Malley M.A."/>
            <person name="Stajich J.E."/>
            <person name="Spatafora J.W."/>
            <person name="Visel A."/>
            <person name="Grigoriev I.V."/>
        </authorList>
    </citation>
    <scope>NUCLEOTIDE SEQUENCE [LARGE SCALE GENOMIC DNA]</scope>
    <source>
        <strain evidence="3 4">NRRL 3116</strain>
    </source>
</reference>
<evidence type="ECO:0000259" key="2">
    <source>
        <dbReference type="PROSITE" id="PS00028"/>
    </source>
</evidence>
<feature type="region of interest" description="Disordered" evidence="1">
    <location>
        <begin position="1"/>
        <end position="20"/>
    </location>
</feature>
<dbReference type="InterPro" id="IPR036236">
    <property type="entry name" value="Znf_C2H2_sf"/>
</dbReference>
<protein>
    <recommendedName>
        <fullName evidence="2">C2H2-type domain-containing protein</fullName>
    </recommendedName>
</protein>
<evidence type="ECO:0000313" key="4">
    <source>
        <dbReference type="Proteomes" id="UP000193648"/>
    </source>
</evidence>
<keyword evidence="4" id="KW-1185">Reference proteome</keyword>
<dbReference type="RefSeq" id="XP_021883728.1">
    <property type="nucleotide sequence ID" value="XM_022028626.1"/>
</dbReference>
<name>A0A1Y2GWW4_9FUNG</name>
<dbReference type="InParanoid" id="A0A1Y2GWW4"/>
<dbReference type="Proteomes" id="UP000193648">
    <property type="component" value="Unassembled WGS sequence"/>
</dbReference>
<comment type="caution">
    <text evidence="3">The sequence shown here is derived from an EMBL/GenBank/DDBJ whole genome shotgun (WGS) entry which is preliminary data.</text>
</comment>
<dbReference type="Pfam" id="PF00096">
    <property type="entry name" value="zf-C2H2"/>
    <property type="match status" value="2"/>
</dbReference>
<evidence type="ECO:0000313" key="3">
    <source>
        <dbReference type="EMBL" id="ORZ23914.1"/>
    </source>
</evidence>
<dbReference type="Gene3D" id="3.30.160.60">
    <property type="entry name" value="Classic Zinc Finger"/>
    <property type="match status" value="1"/>
</dbReference>
<dbReference type="SUPFAM" id="SSF57667">
    <property type="entry name" value="beta-beta-alpha zinc fingers"/>
    <property type="match status" value="1"/>
</dbReference>
<organism evidence="3 4">
    <name type="scientific">Lobosporangium transversale</name>
    <dbReference type="NCBI Taxonomy" id="64571"/>
    <lineage>
        <taxon>Eukaryota</taxon>
        <taxon>Fungi</taxon>
        <taxon>Fungi incertae sedis</taxon>
        <taxon>Mucoromycota</taxon>
        <taxon>Mortierellomycotina</taxon>
        <taxon>Mortierellomycetes</taxon>
        <taxon>Mortierellales</taxon>
        <taxon>Mortierellaceae</taxon>
        <taxon>Lobosporangium</taxon>
    </lineage>
</organism>
<dbReference type="AlphaFoldDB" id="A0A1Y2GWW4"/>
<dbReference type="InterPro" id="IPR013087">
    <property type="entry name" value="Znf_C2H2_type"/>
</dbReference>
<dbReference type="OrthoDB" id="6077919at2759"/>